<organism evidence="18">
    <name type="scientific">hydrothermal vent metagenome</name>
    <dbReference type="NCBI Taxonomy" id="652676"/>
    <lineage>
        <taxon>unclassified sequences</taxon>
        <taxon>metagenomes</taxon>
        <taxon>ecological metagenomes</taxon>
    </lineage>
</organism>
<dbReference type="GO" id="GO:0004826">
    <property type="term" value="F:phenylalanine-tRNA ligase activity"/>
    <property type="evidence" value="ECO:0007669"/>
    <property type="project" value="UniProtKB-EC"/>
</dbReference>
<evidence type="ECO:0000256" key="6">
    <source>
        <dbReference type="ARBA" id="ARBA00015409"/>
    </source>
</evidence>
<evidence type="ECO:0000256" key="12">
    <source>
        <dbReference type="ARBA" id="ARBA00022842"/>
    </source>
</evidence>
<feature type="domain" description="Aminoacyl-transfer RNA synthetases class-II family profile" evidence="17">
    <location>
        <begin position="112"/>
        <end position="317"/>
    </location>
</feature>
<dbReference type="InterPro" id="IPR004529">
    <property type="entry name" value="Phe-tRNA-synth_IIc_asu"/>
</dbReference>
<dbReference type="PANTHER" id="PTHR11538">
    <property type="entry name" value="PHENYLALANYL-TRNA SYNTHETASE"/>
    <property type="match status" value="1"/>
</dbReference>
<dbReference type="Gene3D" id="3.30.930.10">
    <property type="entry name" value="Bira Bifunctional Protein, Domain 2"/>
    <property type="match status" value="1"/>
</dbReference>
<dbReference type="GO" id="GO:0000049">
    <property type="term" value="F:tRNA binding"/>
    <property type="evidence" value="ECO:0007669"/>
    <property type="project" value="InterPro"/>
</dbReference>
<evidence type="ECO:0000313" key="18">
    <source>
        <dbReference type="EMBL" id="VAX18864.1"/>
    </source>
</evidence>
<keyword evidence="8 18" id="KW-0436">Ligase</keyword>
<keyword evidence="9" id="KW-0479">Metal-binding</keyword>
<name>A0A3B1C4B2_9ZZZZ</name>
<evidence type="ECO:0000256" key="8">
    <source>
        <dbReference type="ARBA" id="ARBA00022598"/>
    </source>
</evidence>
<dbReference type="EMBL" id="UOGC01000081">
    <property type="protein sequence ID" value="VAX18864.1"/>
    <property type="molecule type" value="Genomic_DNA"/>
</dbReference>
<dbReference type="InterPro" id="IPR010978">
    <property type="entry name" value="tRNA-bd_arm"/>
</dbReference>
<evidence type="ECO:0000256" key="1">
    <source>
        <dbReference type="ARBA" id="ARBA00001946"/>
    </source>
</evidence>
<dbReference type="InterPro" id="IPR045864">
    <property type="entry name" value="aa-tRNA-synth_II/BPL/LPL"/>
</dbReference>
<protein>
    <recommendedName>
        <fullName evidence="6">Phenylalanine--tRNA ligase alpha subunit</fullName>
        <ecNumber evidence="5">6.1.1.20</ecNumber>
    </recommendedName>
    <alternativeName>
        <fullName evidence="15">Phenylalanyl-tRNA synthetase alpha subunit</fullName>
    </alternativeName>
</protein>
<evidence type="ECO:0000256" key="7">
    <source>
        <dbReference type="ARBA" id="ARBA00022490"/>
    </source>
</evidence>
<evidence type="ECO:0000256" key="4">
    <source>
        <dbReference type="ARBA" id="ARBA00011209"/>
    </source>
</evidence>
<keyword evidence="11" id="KW-0067">ATP-binding</keyword>
<dbReference type="InterPro" id="IPR002319">
    <property type="entry name" value="Phenylalanyl-tRNA_Synthase"/>
</dbReference>
<dbReference type="PROSITE" id="PS50862">
    <property type="entry name" value="AA_TRNA_LIGASE_II"/>
    <property type="match status" value="1"/>
</dbReference>
<evidence type="ECO:0000256" key="9">
    <source>
        <dbReference type="ARBA" id="ARBA00022723"/>
    </source>
</evidence>
<keyword evidence="12" id="KW-0460">Magnesium</keyword>
<gene>
    <name evidence="18" type="ORF">MNBD_NITROSPINAE01-1713</name>
</gene>
<evidence type="ECO:0000256" key="14">
    <source>
        <dbReference type="ARBA" id="ARBA00023146"/>
    </source>
</evidence>
<dbReference type="SUPFAM" id="SSF46589">
    <property type="entry name" value="tRNA-binding arm"/>
    <property type="match status" value="1"/>
</dbReference>
<dbReference type="AlphaFoldDB" id="A0A3B1C4B2"/>
<reference evidence="18" key="1">
    <citation type="submission" date="2018-06" db="EMBL/GenBank/DDBJ databases">
        <authorList>
            <person name="Zhirakovskaya E."/>
        </authorList>
    </citation>
    <scope>NUCLEOTIDE SEQUENCE</scope>
</reference>
<evidence type="ECO:0000256" key="15">
    <source>
        <dbReference type="ARBA" id="ARBA00030612"/>
    </source>
</evidence>
<dbReference type="InterPro" id="IPR006195">
    <property type="entry name" value="aa-tRNA-synth_II"/>
</dbReference>
<comment type="subcellular location">
    <subcellularLocation>
        <location evidence="2">Cytoplasm</location>
    </subcellularLocation>
</comment>
<dbReference type="CDD" id="cd00496">
    <property type="entry name" value="PheRS_alpha_core"/>
    <property type="match status" value="1"/>
</dbReference>
<evidence type="ECO:0000256" key="13">
    <source>
        <dbReference type="ARBA" id="ARBA00022917"/>
    </source>
</evidence>
<dbReference type="InterPro" id="IPR004188">
    <property type="entry name" value="Phe-tRNA_ligase_II_N"/>
</dbReference>
<dbReference type="FunFam" id="3.30.930.10:FF:000003">
    <property type="entry name" value="Phenylalanine--tRNA ligase alpha subunit"/>
    <property type="match status" value="1"/>
</dbReference>
<keyword evidence="14 18" id="KW-0030">Aminoacyl-tRNA synthetase</keyword>
<comment type="subunit">
    <text evidence="4">Tetramer of two alpha and two beta subunits.</text>
</comment>
<evidence type="ECO:0000256" key="5">
    <source>
        <dbReference type="ARBA" id="ARBA00012814"/>
    </source>
</evidence>
<dbReference type="EC" id="6.1.1.20" evidence="5"/>
<dbReference type="GO" id="GO:0005737">
    <property type="term" value="C:cytoplasm"/>
    <property type="evidence" value="ECO:0007669"/>
    <property type="project" value="UniProtKB-SubCell"/>
</dbReference>
<accession>A0A3B1C4B2</accession>
<dbReference type="GO" id="GO:0006432">
    <property type="term" value="P:phenylalanyl-tRNA aminoacylation"/>
    <property type="evidence" value="ECO:0007669"/>
    <property type="project" value="InterPro"/>
</dbReference>
<dbReference type="SUPFAM" id="SSF55681">
    <property type="entry name" value="Class II aaRS and biotin synthetases"/>
    <property type="match status" value="1"/>
</dbReference>
<dbReference type="PANTHER" id="PTHR11538:SF41">
    <property type="entry name" value="PHENYLALANINE--TRNA LIGASE, MITOCHONDRIAL"/>
    <property type="match status" value="1"/>
</dbReference>
<dbReference type="NCBIfam" id="TIGR00468">
    <property type="entry name" value="pheS"/>
    <property type="match status" value="1"/>
</dbReference>
<dbReference type="GO" id="GO:0046872">
    <property type="term" value="F:metal ion binding"/>
    <property type="evidence" value="ECO:0007669"/>
    <property type="project" value="UniProtKB-KW"/>
</dbReference>
<comment type="cofactor">
    <cofactor evidence="1">
        <name>Mg(2+)</name>
        <dbReference type="ChEBI" id="CHEBI:18420"/>
    </cofactor>
</comment>
<dbReference type="Pfam" id="PF02912">
    <property type="entry name" value="Phe_tRNA-synt_N"/>
    <property type="match status" value="1"/>
</dbReference>
<dbReference type="InterPro" id="IPR022911">
    <property type="entry name" value="Phe_tRNA_ligase_alpha1_bac"/>
</dbReference>
<comment type="catalytic activity">
    <reaction evidence="16">
        <text>tRNA(Phe) + L-phenylalanine + ATP = L-phenylalanyl-tRNA(Phe) + AMP + diphosphate + H(+)</text>
        <dbReference type="Rhea" id="RHEA:19413"/>
        <dbReference type="Rhea" id="RHEA-COMP:9668"/>
        <dbReference type="Rhea" id="RHEA-COMP:9699"/>
        <dbReference type="ChEBI" id="CHEBI:15378"/>
        <dbReference type="ChEBI" id="CHEBI:30616"/>
        <dbReference type="ChEBI" id="CHEBI:33019"/>
        <dbReference type="ChEBI" id="CHEBI:58095"/>
        <dbReference type="ChEBI" id="CHEBI:78442"/>
        <dbReference type="ChEBI" id="CHEBI:78531"/>
        <dbReference type="ChEBI" id="CHEBI:456215"/>
        <dbReference type="EC" id="6.1.1.20"/>
    </reaction>
</comment>
<proteinExistence type="inferred from homology"/>
<dbReference type="GO" id="GO:0005524">
    <property type="term" value="F:ATP binding"/>
    <property type="evidence" value="ECO:0007669"/>
    <property type="project" value="UniProtKB-KW"/>
</dbReference>
<dbReference type="Pfam" id="PF01409">
    <property type="entry name" value="tRNA-synt_2d"/>
    <property type="match status" value="1"/>
</dbReference>
<keyword evidence="7" id="KW-0963">Cytoplasm</keyword>
<dbReference type="HAMAP" id="MF_00281">
    <property type="entry name" value="Phe_tRNA_synth_alpha1"/>
    <property type="match status" value="1"/>
</dbReference>
<evidence type="ECO:0000256" key="10">
    <source>
        <dbReference type="ARBA" id="ARBA00022741"/>
    </source>
</evidence>
<evidence type="ECO:0000256" key="3">
    <source>
        <dbReference type="ARBA" id="ARBA00010207"/>
    </source>
</evidence>
<keyword evidence="13" id="KW-0648">Protein biosynthesis</keyword>
<evidence type="ECO:0000256" key="2">
    <source>
        <dbReference type="ARBA" id="ARBA00004496"/>
    </source>
</evidence>
<comment type="similarity">
    <text evidence="3">Belongs to the class-II aminoacyl-tRNA synthetase family. Phe-tRNA synthetase alpha subunit type 1 subfamily.</text>
</comment>
<keyword evidence="10" id="KW-0547">Nucleotide-binding</keyword>
<evidence type="ECO:0000256" key="11">
    <source>
        <dbReference type="ARBA" id="ARBA00022840"/>
    </source>
</evidence>
<evidence type="ECO:0000259" key="17">
    <source>
        <dbReference type="PROSITE" id="PS50862"/>
    </source>
</evidence>
<evidence type="ECO:0000256" key="16">
    <source>
        <dbReference type="ARBA" id="ARBA00049255"/>
    </source>
</evidence>
<sequence length="338" mass="37760">MEDLKALESGAIEEIGAVSTGEELEKLRVRLLGKKGDVTSLMKGISKLPPDERPRAGAEFNKVKVSIAGAIEKRAGAIKAQELSARLNDENFDITIPGKPYGPGHFHPSCDIMDEFIDIFVGLGFSVEEGPEVETDEYNFQRLNFPDDHPARDMQDTFYLQNGKRLLRTHTSTVQVHTMLKKKPPLAVIAPGRVYRLDSDITHSPVFHQVEGFLIDKNVTFAHLKGTLELFVHRLYGKNTKLRFRPSFFPFTEPSAEMDISCQLCGGKGCRLCKGTGWIEILGAGMIDPNVFKAVGYDPEEWTGFAFGCGIERVAMLKYGIDDIRLLFGNDKRFLSQF</sequence>